<dbReference type="Proteomes" id="UP000254621">
    <property type="component" value="Unassembled WGS sequence"/>
</dbReference>
<protein>
    <submittedName>
        <fullName evidence="1">Uncharacterized protein</fullName>
    </submittedName>
</protein>
<sequence length="106" mass="12451">MDFKYSKYGQYFTVIKYSNLNFNGRKECELTFDGINFSALITLVQTFKSTFGLNNKIQNTAMAIAYLKKEKLLFETKTTPYDQDQEENMHMLAQILPHGRMIFWIA</sequence>
<proteinExistence type="predicted"/>
<dbReference type="EMBL" id="UHIV01000001">
    <property type="protein sequence ID" value="SUP52802.1"/>
    <property type="molecule type" value="Genomic_DNA"/>
</dbReference>
<dbReference type="AlphaFoldDB" id="A0A380NZ69"/>
<evidence type="ECO:0000313" key="1">
    <source>
        <dbReference type="EMBL" id="SUP52802.1"/>
    </source>
</evidence>
<accession>A0A380NZ69</accession>
<name>A0A380NZ69_WEIVI</name>
<evidence type="ECO:0000313" key="2">
    <source>
        <dbReference type="Proteomes" id="UP000254621"/>
    </source>
</evidence>
<gene>
    <name evidence="1" type="ORF">NCTC13645_00705</name>
</gene>
<reference evidence="1 2" key="1">
    <citation type="submission" date="2018-06" db="EMBL/GenBank/DDBJ databases">
        <authorList>
            <consortium name="Pathogen Informatics"/>
            <person name="Doyle S."/>
        </authorList>
    </citation>
    <scope>NUCLEOTIDE SEQUENCE [LARGE SCALE GENOMIC DNA]</scope>
    <source>
        <strain evidence="1 2">NCTC13645</strain>
    </source>
</reference>
<organism evidence="1 2">
    <name type="scientific">Weissella viridescens</name>
    <name type="common">Lactobacillus viridescens</name>
    <dbReference type="NCBI Taxonomy" id="1629"/>
    <lineage>
        <taxon>Bacteria</taxon>
        <taxon>Bacillati</taxon>
        <taxon>Bacillota</taxon>
        <taxon>Bacilli</taxon>
        <taxon>Lactobacillales</taxon>
        <taxon>Lactobacillaceae</taxon>
        <taxon>Weissella</taxon>
    </lineage>
</organism>